<organism evidence="3 4">
    <name type="scientific">Pseudomonas fluorescens</name>
    <dbReference type="NCBI Taxonomy" id="294"/>
    <lineage>
        <taxon>Bacteria</taxon>
        <taxon>Pseudomonadati</taxon>
        <taxon>Pseudomonadota</taxon>
        <taxon>Gammaproteobacteria</taxon>
        <taxon>Pseudomonadales</taxon>
        <taxon>Pseudomonadaceae</taxon>
        <taxon>Pseudomonas</taxon>
    </lineage>
</organism>
<accession>A0A2T0HMY2</accession>
<name>A0A2T0HMY2_PSEFL</name>
<dbReference type="EMBL" id="PVUH01000030">
    <property type="protein sequence ID" value="PRW84465.1"/>
    <property type="molecule type" value="Genomic_DNA"/>
</dbReference>
<evidence type="ECO:0000313" key="4">
    <source>
        <dbReference type="Proteomes" id="UP000239731"/>
    </source>
</evidence>
<protein>
    <submittedName>
        <fullName evidence="3">Uncharacterized protein</fullName>
    </submittedName>
</protein>
<dbReference type="AlphaFoldDB" id="A0A2T0HMY2"/>
<feature type="region of interest" description="Disordered" evidence="1">
    <location>
        <begin position="24"/>
        <end position="73"/>
    </location>
</feature>
<sequence>MRLRNIAVIVVFQLATTLVVAAEQNSEQHTLNAPPTPPQSLQEPYTDLFPSTGNTTPVAGNQKNVQSQPPAPTYESWDVLRQYPRYVPLPTPVIIEDATEQP</sequence>
<feature type="compositionally biased region" description="Polar residues" evidence="1">
    <location>
        <begin position="24"/>
        <end position="68"/>
    </location>
</feature>
<feature type="chain" id="PRO_5015405050" evidence="2">
    <location>
        <begin position="22"/>
        <end position="102"/>
    </location>
</feature>
<gene>
    <name evidence="3" type="ORF">C7A10_28945</name>
</gene>
<proteinExistence type="predicted"/>
<feature type="signal peptide" evidence="2">
    <location>
        <begin position="1"/>
        <end position="21"/>
    </location>
</feature>
<reference evidence="3 4" key="1">
    <citation type="submission" date="2018-03" db="EMBL/GenBank/DDBJ databases">
        <title>Blue discolouration in mozzarella cheese caused by Pseudomonas fluorescens.</title>
        <authorList>
            <person name="Chiesa F."/>
            <person name="Dalmasso A."/>
            <person name="Lomonaco S."/>
        </authorList>
    </citation>
    <scope>NUCLEOTIDE SEQUENCE [LARGE SCALE GENOMIC DNA]</scope>
    <source>
        <strain evidence="3 4">11293</strain>
    </source>
</reference>
<keyword evidence="2" id="KW-0732">Signal</keyword>
<dbReference type="Proteomes" id="UP000239731">
    <property type="component" value="Unassembled WGS sequence"/>
</dbReference>
<evidence type="ECO:0000256" key="1">
    <source>
        <dbReference type="SAM" id="MobiDB-lite"/>
    </source>
</evidence>
<evidence type="ECO:0000313" key="3">
    <source>
        <dbReference type="EMBL" id="PRW84465.1"/>
    </source>
</evidence>
<evidence type="ECO:0000256" key="2">
    <source>
        <dbReference type="SAM" id="SignalP"/>
    </source>
</evidence>
<comment type="caution">
    <text evidence="3">The sequence shown here is derived from an EMBL/GenBank/DDBJ whole genome shotgun (WGS) entry which is preliminary data.</text>
</comment>